<name>A0A0P9F531_9ARCH</name>
<dbReference type="Proteomes" id="UP000050515">
    <property type="component" value="Unassembled WGS sequence"/>
</dbReference>
<evidence type="ECO:0000313" key="2">
    <source>
        <dbReference type="EMBL" id="KQB35308.1"/>
    </source>
</evidence>
<gene>
    <name evidence="2" type="ORF">AOG54_03155</name>
    <name evidence="1" type="ORF">SE19_03105</name>
</gene>
<protein>
    <recommendedName>
        <fullName evidence="5">Type I-D CRISPR-associated protein Cas7/Csc2</fullName>
    </recommendedName>
</protein>
<dbReference type="EMBL" id="LKBG01000145">
    <property type="protein sequence ID" value="KQB35308.1"/>
    <property type="molecule type" value="Genomic_DNA"/>
</dbReference>
<evidence type="ECO:0000313" key="1">
    <source>
        <dbReference type="EMBL" id="KPV46975.1"/>
    </source>
</evidence>
<dbReference type="EMBL" id="LJCQ01000153">
    <property type="protein sequence ID" value="KPV46975.1"/>
    <property type="molecule type" value="Genomic_DNA"/>
</dbReference>
<dbReference type="InterPro" id="IPR017574">
    <property type="entry name" value="CRISPR-assoc_prot_Cas7/Csc2"/>
</dbReference>
<dbReference type="Proteomes" id="UP000050320">
    <property type="component" value="Unassembled WGS sequence"/>
</dbReference>
<dbReference type="Pfam" id="PF18320">
    <property type="entry name" value="Csc2"/>
    <property type="match status" value="1"/>
</dbReference>
<dbReference type="NCBIfam" id="TIGR03157">
    <property type="entry name" value="cas_Csc2"/>
    <property type="match status" value="1"/>
</dbReference>
<reference evidence="1 4" key="1">
    <citation type="submission" date="2015-09" db="EMBL/GenBank/DDBJ databases">
        <title>Draft genome sequence of Acidiplasma aeolicum DSM 18409.</title>
        <authorList>
            <person name="Hemp J."/>
        </authorList>
    </citation>
    <scope>NUCLEOTIDE SEQUENCE [LARGE SCALE GENOMIC DNA]</scope>
    <source>
        <strain evidence="1 4">V</strain>
    </source>
</reference>
<proteinExistence type="predicted"/>
<dbReference type="RefSeq" id="WP_054964025.1">
    <property type="nucleotide sequence ID" value="NZ_LJCQ01000153.1"/>
</dbReference>
<evidence type="ECO:0008006" key="5">
    <source>
        <dbReference type="Google" id="ProtNLM"/>
    </source>
</evidence>
<sequence length="315" mass="35407">MISKINEIISRGLLAQIENIDLKKNHGYYAKIGIISETIGFMISRNNDATELTSENFLNDERALVPAQKWRAAERSYLLSELRKVGNVIPDGYARNMNKVKTYLKNPVSLLYGDTSIGSGKDMGSIASRCFYDWAYSFEPLGEISTRITHNTLSEDGTILHSIEGKTESNAIYNIPYIKPGVKFIRFVTLENCSLELLKLELIAILGTTRYGARTAILGDNVANHIVAIGFSKGDKPISSYELMQQAWESGKYEGENLIKSSMLSSYGEENVIMGDDLENFLNEVIAIKNNSKELQSLCEVINAKMENDWKEFWK</sequence>
<dbReference type="OrthoDB" id="56442at2157"/>
<reference evidence="2 3" key="2">
    <citation type="submission" date="2015-09" db="EMBL/GenBank/DDBJ databases">
        <title>Heavy metals and arsenic resistance mechanisms in polyextremophilic archaea of the family Ferroplasmaceae.</title>
        <authorList>
            <person name="Bulaev A.G."/>
            <person name="Kanygina A.V."/>
        </authorList>
    </citation>
    <scope>NUCLEOTIDE SEQUENCE [LARGE SCALE GENOMIC DNA]</scope>
    <source>
        <strain evidence="2 3">VT</strain>
    </source>
</reference>
<dbReference type="AlphaFoldDB" id="A0A0P9F531"/>
<organism evidence="1 4">
    <name type="scientific">Acidiplasma aeolicum</name>
    <dbReference type="NCBI Taxonomy" id="507754"/>
    <lineage>
        <taxon>Archaea</taxon>
        <taxon>Methanobacteriati</taxon>
        <taxon>Thermoplasmatota</taxon>
        <taxon>Thermoplasmata</taxon>
        <taxon>Thermoplasmatales</taxon>
        <taxon>Ferroplasmaceae</taxon>
        <taxon>Acidiplasma</taxon>
    </lineage>
</organism>
<evidence type="ECO:0000313" key="4">
    <source>
        <dbReference type="Proteomes" id="UP000050515"/>
    </source>
</evidence>
<evidence type="ECO:0000313" key="3">
    <source>
        <dbReference type="Proteomes" id="UP000050320"/>
    </source>
</evidence>
<accession>A0A0P9F531</accession>
<comment type="caution">
    <text evidence="1">The sequence shown here is derived from an EMBL/GenBank/DDBJ whole genome shotgun (WGS) entry which is preliminary data.</text>
</comment>
<keyword evidence="3" id="KW-1185">Reference proteome</keyword>
<dbReference type="PATRIC" id="fig|507754.4.peg.372"/>